<keyword evidence="3" id="KW-0378">Hydrolase</keyword>
<comment type="similarity">
    <text evidence="1">Belongs to the AB hydrolase superfamily.</text>
</comment>
<dbReference type="Gene3D" id="3.40.50.1820">
    <property type="entry name" value="alpha/beta hydrolase"/>
    <property type="match status" value="1"/>
</dbReference>
<dbReference type="InterPro" id="IPR000073">
    <property type="entry name" value="AB_hydrolase_1"/>
</dbReference>
<proteinExistence type="inferred from homology"/>
<dbReference type="AlphaFoldDB" id="A0A4Q9WDN2"/>
<dbReference type="SUPFAM" id="SSF53474">
    <property type="entry name" value="alpha/beta-Hydrolases"/>
    <property type="match status" value="1"/>
</dbReference>
<dbReference type="InterPro" id="IPR050266">
    <property type="entry name" value="AB_hydrolase_sf"/>
</dbReference>
<accession>A0A4Q9WDN2</accession>
<evidence type="ECO:0000259" key="2">
    <source>
        <dbReference type="Pfam" id="PF00561"/>
    </source>
</evidence>
<dbReference type="GeneID" id="58091214"/>
<comment type="caution">
    <text evidence="3">The sequence shown here is derived from an EMBL/GenBank/DDBJ whole genome shotgun (WGS) entry which is preliminary data.</text>
</comment>
<feature type="domain" description="AB hydrolase-1" evidence="2">
    <location>
        <begin position="34"/>
        <end position="266"/>
    </location>
</feature>
<evidence type="ECO:0000313" key="4">
    <source>
        <dbReference type="Proteomes" id="UP000293637"/>
    </source>
</evidence>
<dbReference type="Pfam" id="PF00561">
    <property type="entry name" value="Abhydrolase_1"/>
    <property type="match status" value="1"/>
</dbReference>
<dbReference type="GO" id="GO:0016020">
    <property type="term" value="C:membrane"/>
    <property type="evidence" value="ECO:0007669"/>
    <property type="project" value="TreeGrafter"/>
</dbReference>
<dbReference type="PRINTS" id="PR00111">
    <property type="entry name" value="ABHYDROLASE"/>
</dbReference>
<dbReference type="RefSeq" id="WP_002492562.1">
    <property type="nucleotide sequence ID" value="NZ_AP021848.1"/>
</dbReference>
<dbReference type="PANTHER" id="PTHR43798:SF33">
    <property type="entry name" value="HYDROLASE, PUTATIVE (AFU_ORTHOLOGUE AFUA_2G14860)-RELATED"/>
    <property type="match status" value="1"/>
</dbReference>
<dbReference type="EMBL" id="SCHB01000001">
    <property type="protein sequence ID" value="TBW73541.1"/>
    <property type="molecule type" value="Genomic_DNA"/>
</dbReference>
<evidence type="ECO:0000313" key="3">
    <source>
        <dbReference type="EMBL" id="TBW73541.1"/>
    </source>
</evidence>
<dbReference type="InterPro" id="IPR029058">
    <property type="entry name" value="AB_hydrolase_fold"/>
</dbReference>
<dbReference type="Proteomes" id="UP000293637">
    <property type="component" value="Unassembled WGS sequence"/>
</dbReference>
<gene>
    <name evidence="3" type="ORF">EQ812_01695</name>
</gene>
<organism evidence="3 4">
    <name type="scientific">Staphylococcus lugdunensis</name>
    <dbReference type="NCBI Taxonomy" id="28035"/>
    <lineage>
        <taxon>Bacteria</taxon>
        <taxon>Bacillati</taxon>
        <taxon>Bacillota</taxon>
        <taxon>Bacilli</taxon>
        <taxon>Bacillales</taxon>
        <taxon>Staphylococcaceae</taxon>
        <taxon>Staphylococcus</taxon>
    </lineage>
</organism>
<evidence type="ECO:0000256" key="1">
    <source>
        <dbReference type="ARBA" id="ARBA00008645"/>
    </source>
</evidence>
<sequence>MNKQNFSTEQYTLKHYDHEQSEVVFAGDRSSSDIIVFIHGAMMTYRIMAMFEPYFREYQMIFVNCPGRGESSELTTTKDTLDDYSERIYDVLSQVVEQHGIKKMMLLGYSMGGMIATRLLKFNTLPITHLVYLNSAARITPNTSMLSRLFSSDSKREHLKDEMAAIKNLPQYILDKTVYAKTESAKDIFSFLAPVKTILTDIEYSIKADYLPDIEEIEQFPKLLFISGEDDEIIPYTDSHETLLKYQEFGGTAVEVVYPGIGHLDFPTVLESQEDDTKGIVDQIKAWVAS</sequence>
<reference evidence="3 4" key="1">
    <citation type="journal article" date="2019" name="Sci. Transl. Med.">
        <title>Quorum sensing between bacterial species on the skin protects against epidermal injury in atopic dermatitis.</title>
        <authorList>
            <person name="Williams M.R."/>
        </authorList>
    </citation>
    <scope>NUCLEOTIDE SEQUENCE [LARGE SCALE GENOMIC DNA]</scope>
    <source>
        <strain evidence="3 4">E7</strain>
    </source>
</reference>
<protein>
    <submittedName>
        <fullName evidence="3">Alpha/beta hydrolase</fullName>
    </submittedName>
</protein>
<dbReference type="GO" id="GO:0016787">
    <property type="term" value="F:hydrolase activity"/>
    <property type="evidence" value="ECO:0007669"/>
    <property type="project" value="UniProtKB-KW"/>
</dbReference>
<name>A0A4Q9WDN2_STALU</name>
<dbReference type="PANTHER" id="PTHR43798">
    <property type="entry name" value="MONOACYLGLYCEROL LIPASE"/>
    <property type="match status" value="1"/>
</dbReference>